<keyword evidence="2" id="KW-0808">Transferase</keyword>
<feature type="domain" description="Methyltransferase type 11" evidence="1">
    <location>
        <begin position="60"/>
        <end position="150"/>
    </location>
</feature>
<proteinExistence type="predicted"/>
<protein>
    <submittedName>
        <fullName evidence="2">SAM-dependent methyltransferase</fullName>
    </submittedName>
</protein>
<dbReference type="RefSeq" id="WP_259080096.1">
    <property type="nucleotide sequence ID" value="NZ_JANUAU010000004.1"/>
</dbReference>
<dbReference type="SUPFAM" id="SSF53335">
    <property type="entry name" value="S-adenosyl-L-methionine-dependent methyltransferases"/>
    <property type="match status" value="1"/>
</dbReference>
<dbReference type="Proteomes" id="UP001155027">
    <property type="component" value="Unassembled WGS sequence"/>
</dbReference>
<dbReference type="InterPro" id="IPR013216">
    <property type="entry name" value="Methyltransf_11"/>
</dbReference>
<organism evidence="2 3">
    <name type="scientific">Salinibacter ruber</name>
    <dbReference type="NCBI Taxonomy" id="146919"/>
    <lineage>
        <taxon>Bacteria</taxon>
        <taxon>Pseudomonadati</taxon>
        <taxon>Rhodothermota</taxon>
        <taxon>Rhodothermia</taxon>
        <taxon>Rhodothermales</taxon>
        <taxon>Salinibacteraceae</taxon>
        <taxon>Salinibacter</taxon>
    </lineage>
</organism>
<comment type="caution">
    <text evidence="2">The sequence shown here is derived from an EMBL/GenBank/DDBJ whole genome shotgun (WGS) entry which is preliminary data.</text>
</comment>
<evidence type="ECO:0000313" key="3">
    <source>
        <dbReference type="Proteomes" id="UP001155027"/>
    </source>
</evidence>
<keyword evidence="2" id="KW-0489">Methyltransferase</keyword>
<dbReference type="EMBL" id="JANUAU010000004">
    <property type="protein sequence ID" value="MCS3677677.1"/>
    <property type="molecule type" value="Genomic_DNA"/>
</dbReference>
<dbReference type="PANTHER" id="PTHR43591">
    <property type="entry name" value="METHYLTRANSFERASE"/>
    <property type="match status" value="1"/>
</dbReference>
<dbReference type="Gene3D" id="3.40.50.150">
    <property type="entry name" value="Vaccinia Virus protein VP39"/>
    <property type="match status" value="1"/>
</dbReference>
<evidence type="ECO:0000259" key="1">
    <source>
        <dbReference type="Pfam" id="PF08241"/>
    </source>
</evidence>
<accession>A0A9X2PVR2</accession>
<dbReference type="GO" id="GO:0008757">
    <property type="term" value="F:S-adenosylmethionine-dependent methyltransferase activity"/>
    <property type="evidence" value="ECO:0007669"/>
    <property type="project" value="InterPro"/>
</dbReference>
<dbReference type="GO" id="GO:0032259">
    <property type="term" value="P:methylation"/>
    <property type="evidence" value="ECO:0007669"/>
    <property type="project" value="UniProtKB-KW"/>
</dbReference>
<name>A0A9X2PVR2_9BACT</name>
<evidence type="ECO:0000313" key="2">
    <source>
        <dbReference type="EMBL" id="MCS3677677.1"/>
    </source>
</evidence>
<dbReference type="AlphaFoldDB" id="A0A9X2PVR2"/>
<reference evidence="2" key="1">
    <citation type="submission" date="2022-08" db="EMBL/GenBank/DDBJ databases">
        <title>Genomic Encyclopedia of Type Strains, Phase V (KMG-V): Genome sequencing to study the core and pangenomes of soil and plant-associated prokaryotes.</title>
        <authorList>
            <person name="Whitman W."/>
        </authorList>
    </citation>
    <scope>NUCLEOTIDE SEQUENCE</scope>
    <source>
        <strain evidence="2">0</strain>
    </source>
</reference>
<dbReference type="Pfam" id="PF08241">
    <property type="entry name" value="Methyltransf_11"/>
    <property type="match status" value="1"/>
</dbReference>
<gene>
    <name evidence="2" type="ORF">GGP71_001600</name>
</gene>
<sequence length="224" mass="24541">MPTESTASPPPPRTWARWWNRTRYRLYAPVYDALAWPMERGRQRALRWLDPAPDARILLSGCGTGLDLAYLPPETQVTALDAVPAMVRRTKARARTLGRAIDAQVGDAHALPFEDDSFDVVLLHLLLSVLPDPGAVLAEAARVVAPGGCISIYDKFLPPGTPPSLLRRLGNPVARLLVSDFNRRLRPMLAGTNLDLVTHREAGLWGLYTASVARPGSGQPGRQQ</sequence>
<dbReference type="InterPro" id="IPR029063">
    <property type="entry name" value="SAM-dependent_MTases_sf"/>
</dbReference>
<dbReference type="CDD" id="cd02440">
    <property type="entry name" value="AdoMet_MTases"/>
    <property type="match status" value="1"/>
</dbReference>